<proteinExistence type="predicted"/>
<evidence type="ECO:0000313" key="3">
    <source>
        <dbReference type="Proteomes" id="UP001648503"/>
    </source>
</evidence>
<sequence length="314" mass="34832">MQVHTATGSSTNTPSGKASHIEASGSTVGTTTVNRNNVGNRPSVAPQSNRRSNRRNWEPPARTKPTPKSQPKWRAQNVPKTVPKAVPKTVPKTAPSNQRLEMLKEMLPNAPPKLLKARLRAFRDYPDEEALILALESISNRSGKAPFNSQGLGYDRVNPTQHNVSRLDSTYIQVGDCLDASRTEDSGTMEWHSVTMAIFSASDAVGKWLKPAWDYAEIDGFERCPFCDYGVSFELSADEEPVLRCQSDSCKKATCRKCKKVAHQTGETCEEGCQLHDDTFVRHKSDVEKAKMLAMEQLKRTHGDVNLDGYLEIS</sequence>
<evidence type="ECO:0000256" key="1">
    <source>
        <dbReference type="SAM" id="MobiDB-lite"/>
    </source>
</evidence>
<feature type="compositionally biased region" description="Polar residues" evidence="1">
    <location>
        <begin position="1"/>
        <end position="16"/>
    </location>
</feature>
<feature type="region of interest" description="Disordered" evidence="1">
    <location>
        <begin position="1"/>
        <end position="92"/>
    </location>
</feature>
<name>A0ABQ8EUT9_9FUNG</name>
<feature type="compositionally biased region" description="Low complexity" evidence="1">
    <location>
        <begin position="24"/>
        <end position="41"/>
    </location>
</feature>
<dbReference type="EMBL" id="JAFCIX010000569">
    <property type="protein sequence ID" value="KAH6586968.1"/>
    <property type="molecule type" value="Genomic_DNA"/>
</dbReference>
<protein>
    <recommendedName>
        <fullName evidence="4">IBR domain-containing protein</fullName>
    </recommendedName>
</protein>
<organism evidence="2 3">
    <name type="scientific">Batrachochytrium salamandrivorans</name>
    <dbReference type="NCBI Taxonomy" id="1357716"/>
    <lineage>
        <taxon>Eukaryota</taxon>
        <taxon>Fungi</taxon>
        <taxon>Fungi incertae sedis</taxon>
        <taxon>Chytridiomycota</taxon>
        <taxon>Chytridiomycota incertae sedis</taxon>
        <taxon>Chytridiomycetes</taxon>
        <taxon>Rhizophydiales</taxon>
        <taxon>Rhizophydiales incertae sedis</taxon>
        <taxon>Batrachochytrium</taxon>
    </lineage>
</organism>
<evidence type="ECO:0000313" key="2">
    <source>
        <dbReference type="EMBL" id="KAH6586968.1"/>
    </source>
</evidence>
<accession>A0ABQ8EUT9</accession>
<keyword evidence="3" id="KW-1185">Reference proteome</keyword>
<evidence type="ECO:0008006" key="4">
    <source>
        <dbReference type="Google" id="ProtNLM"/>
    </source>
</evidence>
<reference evidence="2 3" key="1">
    <citation type="submission" date="2021-02" db="EMBL/GenBank/DDBJ databases">
        <title>Variation within the Batrachochytrium salamandrivorans European outbreak.</title>
        <authorList>
            <person name="Kelly M."/>
            <person name="Pasmans F."/>
            <person name="Shea T.P."/>
            <person name="Munoz J.F."/>
            <person name="Carranza S."/>
            <person name="Cuomo C.A."/>
            <person name="Martel A."/>
        </authorList>
    </citation>
    <scope>NUCLEOTIDE SEQUENCE [LARGE SCALE GENOMIC DNA]</scope>
    <source>
        <strain evidence="2 3">AMFP18/2</strain>
    </source>
</reference>
<gene>
    <name evidence="2" type="ORF">BASA50_000017</name>
</gene>
<dbReference type="InterPro" id="IPR047545">
    <property type="entry name" value="BRcat_RBR_RNF216"/>
</dbReference>
<dbReference type="CDD" id="cd20339">
    <property type="entry name" value="BRcat_RBR_RNF216"/>
    <property type="match status" value="1"/>
</dbReference>
<dbReference type="Proteomes" id="UP001648503">
    <property type="component" value="Unassembled WGS sequence"/>
</dbReference>
<comment type="caution">
    <text evidence="2">The sequence shown here is derived from an EMBL/GenBank/DDBJ whole genome shotgun (WGS) entry which is preliminary data.</text>
</comment>